<dbReference type="EMBL" id="VOCK01000003">
    <property type="protein sequence ID" value="TWQ56467.1"/>
    <property type="molecule type" value="Genomic_DNA"/>
</dbReference>
<comment type="caution">
    <text evidence="1">The sequence shown here is derived from an EMBL/GenBank/DDBJ whole genome shotgun (WGS) entry which is preliminary data.</text>
</comment>
<keyword evidence="2" id="KW-1185">Reference proteome</keyword>
<dbReference type="AlphaFoldDB" id="A0ABD7SGU5"/>
<evidence type="ECO:0000313" key="2">
    <source>
        <dbReference type="Proteomes" id="UP000320455"/>
    </source>
</evidence>
<reference evidence="2" key="1">
    <citation type="journal article" date="2020" name="Phytopathology">
        <title>Genomic acquisitions in emerging populations of Xanthomonas vasicola pv. vasculorum infecting corn in the U.S. and Argentina.</title>
        <authorList>
            <person name="Perez-Quintero A.L."/>
        </authorList>
    </citation>
    <scope>NUCLEOTIDE SEQUENCE [LARGE SCALE GENOMIC DNA]</scope>
    <source>
        <strain evidence="2">Xvh-L</strain>
    </source>
</reference>
<evidence type="ECO:0000313" key="1">
    <source>
        <dbReference type="EMBL" id="TWQ56467.1"/>
    </source>
</evidence>
<organism evidence="1 2">
    <name type="scientific">Xanthomonas vasicola</name>
    <dbReference type="NCBI Taxonomy" id="56459"/>
    <lineage>
        <taxon>Bacteria</taxon>
        <taxon>Pseudomonadati</taxon>
        <taxon>Pseudomonadota</taxon>
        <taxon>Gammaproteobacteria</taxon>
        <taxon>Lysobacterales</taxon>
        <taxon>Lysobacteraceae</taxon>
        <taxon>Xanthomonas</taxon>
    </lineage>
</organism>
<gene>
    <name evidence="1" type="ORF">FQK01_02790</name>
</gene>
<dbReference type="Proteomes" id="UP000320455">
    <property type="component" value="Unassembled WGS sequence"/>
</dbReference>
<dbReference type="Pfam" id="PF11236">
    <property type="entry name" value="DUF3037"/>
    <property type="match status" value="1"/>
</dbReference>
<proteinExistence type="predicted"/>
<sequence length="274" mass="31002">MNMRVPCQYAIVQFLPYPETGEFANVGVVLACPQMRYLGVRIAPHRRTKRVTDFFEGLQARVYREALRYIEGDLNRFSDAVAHGQIPANLAFDEITRPREALIRYGAARTIMSNGHPNDTLQQLYDRFVERDFATKEYHETAMRQRVDDLLANAHLRSYFAEAAVGDDSYPVKFPFVSIASEAPQIVIKPLNLTQDEPCKIFEHGNTWLGRVIRLRKHGQLPKTVLFAIDQAAEGEKRIKAAAEVTADLRSAGAIVEPLRHTDAILRVAKQAKP</sequence>
<dbReference type="RefSeq" id="WP_039437164.1">
    <property type="nucleotide sequence ID" value="NZ_JAUPCI020000040.1"/>
</dbReference>
<dbReference type="InterPro" id="IPR021398">
    <property type="entry name" value="DUF3037"/>
</dbReference>
<protein>
    <submittedName>
        <fullName evidence="1">DUF3037 domain-containing protein</fullName>
    </submittedName>
</protein>
<accession>A0ABD7SGU5</accession>
<name>A0ABD7SGU5_XANVA</name>